<dbReference type="Gene3D" id="3.30.565.10">
    <property type="entry name" value="Histidine kinase-like ATPase, C-terminal domain"/>
    <property type="match status" value="1"/>
</dbReference>
<feature type="transmembrane region" description="Helical" evidence="14">
    <location>
        <begin position="12"/>
        <end position="32"/>
    </location>
</feature>
<dbReference type="EMBL" id="VSSQ01005429">
    <property type="protein sequence ID" value="MPM29121.1"/>
    <property type="molecule type" value="Genomic_DNA"/>
</dbReference>
<name>A0A644YMK8_9ZZZZ</name>
<keyword evidence="13 14" id="KW-0472">Membrane</keyword>
<dbReference type="PROSITE" id="PS50109">
    <property type="entry name" value="HIS_KIN"/>
    <property type="match status" value="1"/>
</dbReference>
<protein>
    <recommendedName>
        <fullName evidence="3">histidine kinase</fullName>
        <ecNumber evidence="3">2.7.13.3</ecNumber>
    </recommendedName>
</protein>
<keyword evidence="8" id="KW-0547">Nucleotide-binding</keyword>
<dbReference type="CDD" id="cd00082">
    <property type="entry name" value="HisKA"/>
    <property type="match status" value="1"/>
</dbReference>
<evidence type="ECO:0000256" key="8">
    <source>
        <dbReference type="ARBA" id="ARBA00022741"/>
    </source>
</evidence>
<gene>
    <name evidence="17" type="primary">sasA_201</name>
    <name evidence="17" type="ORF">SDC9_75660</name>
</gene>
<dbReference type="FunFam" id="3.30.565.10:FF:000006">
    <property type="entry name" value="Sensor histidine kinase WalK"/>
    <property type="match status" value="1"/>
</dbReference>
<dbReference type="Pfam" id="PF00512">
    <property type="entry name" value="HisKA"/>
    <property type="match status" value="1"/>
</dbReference>
<dbReference type="InterPro" id="IPR003594">
    <property type="entry name" value="HATPase_dom"/>
</dbReference>
<dbReference type="Pfam" id="PF02518">
    <property type="entry name" value="HATPase_c"/>
    <property type="match status" value="1"/>
</dbReference>
<dbReference type="InterPro" id="IPR036097">
    <property type="entry name" value="HisK_dim/P_sf"/>
</dbReference>
<evidence type="ECO:0000256" key="5">
    <source>
        <dbReference type="ARBA" id="ARBA00022553"/>
    </source>
</evidence>
<evidence type="ECO:0000256" key="1">
    <source>
        <dbReference type="ARBA" id="ARBA00000085"/>
    </source>
</evidence>
<dbReference type="EC" id="2.7.13.3" evidence="3"/>
<evidence type="ECO:0000259" key="16">
    <source>
        <dbReference type="PROSITE" id="PS50885"/>
    </source>
</evidence>
<evidence type="ECO:0000259" key="15">
    <source>
        <dbReference type="PROSITE" id="PS50109"/>
    </source>
</evidence>
<evidence type="ECO:0000256" key="9">
    <source>
        <dbReference type="ARBA" id="ARBA00022777"/>
    </source>
</evidence>
<keyword evidence="7 14" id="KW-0812">Transmembrane</keyword>
<dbReference type="PANTHER" id="PTHR45528">
    <property type="entry name" value="SENSOR HISTIDINE KINASE CPXA"/>
    <property type="match status" value="1"/>
</dbReference>
<keyword evidence="11 14" id="KW-1133">Transmembrane helix</keyword>
<feature type="domain" description="Histidine kinase" evidence="15">
    <location>
        <begin position="254"/>
        <end position="466"/>
    </location>
</feature>
<dbReference type="Gene3D" id="1.10.287.130">
    <property type="match status" value="1"/>
</dbReference>
<accession>A0A644YMK8</accession>
<evidence type="ECO:0000256" key="14">
    <source>
        <dbReference type="SAM" id="Phobius"/>
    </source>
</evidence>
<evidence type="ECO:0000256" key="4">
    <source>
        <dbReference type="ARBA" id="ARBA00022475"/>
    </source>
</evidence>
<dbReference type="PROSITE" id="PS50885">
    <property type="entry name" value="HAMP"/>
    <property type="match status" value="1"/>
</dbReference>
<dbReference type="CDD" id="cd06225">
    <property type="entry name" value="HAMP"/>
    <property type="match status" value="1"/>
</dbReference>
<dbReference type="GO" id="GO:0005524">
    <property type="term" value="F:ATP binding"/>
    <property type="evidence" value="ECO:0007669"/>
    <property type="project" value="UniProtKB-KW"/>
</dbReference>
<organism evidence="17">
    <name type="scientific">bioreactor metagenome</name>
    <dbReference type="NCBI Taxonomy" id="1076179"/>
    <lineage>
        <taxon>unclassified sequences</taxon>
        <taxon>metagenomes</taxon>
        <taxon>ecological metagenomes</taxon>
    </lineage>
</organism>
<evidence type="ECO:0000313" key="17">
    <source>
        <dbReference type="EMBL" id="MPM29121.1"/>
    </source>
</evidence>
<dbReference type="PANTHER" id="PTHR45528:SF1">
    <property type="entry name" value="SENSOR HISTIDINE KINASE CPXA"/>
    <property type="match status" value="1"/>
</dbReference>
<feature type="transmembrane region" description="Helical" evidence="14">
    <location>
        <begin position="173"/>
        <end position="191"/>
    </location>
</feature>
<dbReference type="Gene3D" id="6.10.340.10">
    <property type="match status" value="1"/>
</dbReference>
<evidence type="ECO:0000256" key="11">
    <source>
        <dbReference type="ARBA" id="ARBA00022989"/>
    </source>
</evidence>
<evidence type="ECO:0000256" key="12">
    <source>
        <dbReference type="ARBA" id="ARBA00023012"/>
    </source>
</evidence>
<dbReference type="InterPro" id="IPR003661">
    <property type="entry name" value="HisK_dim/P_dom"/>
</dbReference>
<evidence type="ECO:0000256" key="10">
    <source>
        <dbReference type="ARBA" id="ARBA00022840"/>
    </source>
</evidence>
<dbReference type="CDD" id="cd00075">
    <property type="entry name" value="HATPase"/>
    <property type="match status" value="1"/>
</dbReference>
<dbReference type="InterPro" id="IPR004358">
    <property type="entry name" value="Sig_transdc_His_kin-like_C"/>
</dbReference>
<keyword evidence="12" id="KW-0902">Two-component regulatory system</keyword>
<evidence type="ECO:0000256" key="2">
    <source>
        <dbReference type="ARBA" id="ARBA00004651"/>
    </source>
</evidence>
<comment type="catalytic activity">
    <reaction evidence="1">
        <text>ATP + protein L-histidine = ADP + protein N-phospho-L-histidine.</text>
        <dbReference type="EC" id="2.7.13.3"/>
    </reaction>
</comment>
<reference evidence="17" key="1">
    <citation type="submission" date="2019-08" db="EMBL/GenBank/DDBJ databases">
        <authorList>
            <person name="Kucharzyk K."/>
            <person name="Murdoch R.W."/>
            <person name="Higgins S."/>
            <person name="Loffler F."/>
        </authorList>
    </citation>
    <scope>NUCLEOTIDE SEQUENCE</scope>
</reference>
<keyword evidence="4" id="KW-1003">Cell membrane</keyword>
<dbReference type="InterPro" id="IPR003660">
    <property type="entry name" value="HAMP_dom"/>
</dbReference>
<dbReference type="InterPro" id="IPR036890">
    <property type="entry name" value="HATPase_C_sf"/>
</dbReference>
<comment type="subcellular location">
    <subcellularLocation>
        <location evidence="2">Cell membrane</location>
        <topology evidence="2">Multi-pass membrane protein</topology>
    </subcellularLocation>
</comment>
<dbReference type="SMART" id="SM00304">
    <property type="entry name" value="HAMP"/>
    <property type="match status" value="1"/>
</dbReference>
<dbReference type="GO" id="GO:0000155">
    <property type="term" value="F:phosphorelay sensor kinase activity"/>
    <property type="evidence" value="ECO:0007669"/>
    <property type="project" value="InterPro"/>
</dbReference>
<dbReference type="Pfam" id="PF00672">
    <property type="entry name" value="HAMP"/>
    <property type="match status" value="1"/>
</dbReference>
<evidence type="ECO:0000256" key="6">
    <source>
        <dbReference type="ARBA" id="ARBA00022679"/>
    </source>
</evidence>
<dbReference type="InterPro" id="IPR005467">
    <property type="entry name" value="His_kinase_dom"/>
</dbReference>
<evidence type="ECO:0000256" key="7">
    <source>
        <dbReference type="ARBA" id="ARBA00022692"/>
    </source>
</evidence>
<dbReference type="InterPro" id="IPR050398">
    <property type="entry name" value="HssS/ArlS-like"/>
</dbReference>
<evidence type="ECO:0000256" key="3">
    <source>
        <dbReference type="ARBA" id="ARBA00012438"/>
    </source>
</evidence>
<dbReference type="SMART" id="SM00388">
    <property type="entry name" value="HisKA"/>
    <property type="match status" value="1"/>
</dbReference>
<keyword evidence="10" id="KW-0067">ATP-binding</keyword>
<dbReference type="AlphaFoldDB" id="A0A644YMK8"/>
<proteinExistence type="predicted"/>
<dbReference type="SMART" id="SM00387">
    <property type="entry name" value="HATPase_c"/>
    <property type="match status" value="1"/>
</dbReference>
<feature type="domain" description="HAMP" evidence="16">
    <location>
        <begin position="193"/>
        <end position="246"/>
    </location>
</feature>
<evidence type="ECO:0000256" key="13">
    <source>
        <dbReference type="ARBA" id="ARBA00023136"/>
    </source>
</evidence>
<keyword evidence="5" id="KW-0597">Phosphoprotein</keyword>
<dbReference type="SUPFAM" id="SSF158472">
    <property type="entry name" value="HAMP domain-like"/>
    <property type="match status" value="1"/>
</dbReference>
<dbReference type="PRINTS" id="PR00344">
    <property type="entry name" value="BCTRLSENSOR"/>
</dbReference>
<comment type="caution">
    <text evidence="17">The sequence shown here is derived from an EMBL/GenBank/DDBJ whole genome shotgun (WGS) entry which is preliminary data.</text>
</comment>
<keyword evidence="9 17" id="KW-0418">Kinase</keyword>
<dbReference type="SUPFAM" id="SSF47384">
    <property type="entry name" value="Homodimeric domain of signal transducing histidine kinase"/>
    <property type="match status" value="1"/>
</dbReference>
<sequence>MNMSLKRKLSLGFLAVVICSLIITSLISNFMITKRFNEYLVEEHKGKINEVIATIEDMYSKETKFQGFKYDEIRRYAELNELYIEIVDINDNKVYTSGDAHLKHRSMMETMMGRGMGQMMGNMGSLNLGDYKEEKLIIKKDNEAFGKVTIGYFGTSYLSNAAITFKMTLGQSFIIAMVITLILGLAVSFVLSRQISKPLVKIKEIANTMRTGNLTVRSSVNTNTTEIQELSSSINYLAETLQQQEALRKRLTADMAHEIRTPLTTLKTHVEALIDGVWEPTKERLEVFYEELERLAKLVDNLRNLSKLEKIETAINKTNLNITKEITKVVETFIPLYEKSEFQITTNLQDDVYALMDGDKLKQILYNLLSNAFKYLSIGGLVKISLSKVKSKVIIVVEDNGEGIPEKDLPHIFERFYRSDVSRNKTTGGTGLGLTITKTLVEAHGGNIRVESKVGVFTRFIIEFPR</sequence>
<keyword evidence="6 17" id="KW-0808">Transferase</keyword>
<dbReference type="GO" id="GO:0005886">
    <property type="term" value="C:plasma membrane"/>
    <property type="evidence" value="ECO:0007669"/>
    <property type="project" value="UniProtKB-SubCell"/>
</dbReference>
<dbReference type="SUPFAM" id="SSF55874">
    <property type="entry name" value="ATPase domain of HSP90 chaperone/DNA topoisomerase II/histidine kinase"/>
    <property type="match status" value="1"/>
</dbReference>